<dbReference type="Proteomes" id="UP000033774">
    <property type="component" value="Unassembled WGS sequence"/>
</dbReference>
<comment type="caution">
    <text evidence="2">The sequence shown here is derived from an EMBL/GenBank/DDBJ whole genome shotgun (WGS) entry which is preliminary data.</text>
</comment>
<dbReference type="EMBL" id="LAJY01000004">
    <property type="protein sequence ID" value="KJV11151.1"/>
    <property type="molecule type" value="Genomic_DNA"/>
</dbReference>
<keyword evidence="3" id="KW-1185">Reference proteome</keyword>
<accession>A0A0F3IWU3</accession>
<evidence type="ECO:0000313" key="3">
    <source>
        <dbReference type="Proteomes" id="UP000033774"/>
    </source>
</evidence>
<organism evidence="2 3">
    <name type="scientific">Elstera litoralis</name>
    <dbReference type="NCBI Taxonomy" id="552518"/>
    <lineage>
        <taxon>Bacteria</taxon>
        <taxon>Pseudomonadati</taxon>
        <taxon>Pseudomonadota</taxon>
        <taxon>Alphaproteobacteria</taxon>
        <taxon>Rhodospirillales</taxon>
        <taxon>Rhodospirillaceae</taxon>
        <taxon>Elstera</taxon>
    </lineage>
</organism>
<dbReference type="Gene3D" id="3.40.190.10">
    <property type="entry name" value="Periplasmic binding protein-like II"/>
    <property type="match status" value="2"/>
</dbReference>
<sequence>MRKILISACFLTFAAPHAFAQQPVKLTTLDWCPFTCPGEADGGFNSYIAREAFKAAGVSVEIEFLPWLRAIEKAKDSQEVVGYFPAYPEGVRPEFTGSPSIGSSRVGLALLKNRPVPAATVEALKPLKIGAVAGYKNSKPLAEAVRGGLKLDEASDDLTNIRKLAAGRIDAAEIDEFVLGHMLHTDSRLADVKGTVAFKLNLEEMPLVVAFNKTAAGQKHLALFTQGLATLNIPELQKAYFAARQ</sequence>
<feature type="signal peptide" evidence="1">
    <location>
        <begin position="1"/>
        <end position="20"/>
    </location>
</feature>
<name>A0A0F3IWU3_9PROT</name>
<evidence type="ECO:0000313" key="2">
    <source>
        <dbReference type="EMBL" id="KJV11151.1"/>
    </source>
</evidence>
<feature type="chain" id="PRO_5002462853" evidence="1">
    <location>
        <begin position="21"/>
        <end position="245"/>
    </location>
</feature>
<dbReference type="SUPFAM" id="SSF53850">
    <property type="entry name" value="Periplasmic binding protein-like II"/>
    <property type="match status" value="1"/>
</dbReference>
<evidence type="ECO:0000256" key="1">
    <source>
        <dbReference type="SAM" id="SignalP"/>
    </source>
</evidence>
<gene>
    <name evidence="2" type="ORF">VZ95_00195</name>
</gene>
<proteinExistence type="predicted"/>
<keyword evidence="1" id="KW-0732">Signal</keyword>
<dbReference type="RefSeq" id="WP_045774094.1">
    <property type="nucleotide sequence ID" value="NZ_LAJY01000004.1"/>
</dbReference>
<reference evidence="2 3" key="1">
    <citation type="submission" date="2015-03" db="EMBL/GenBank/DDBJ databases">
        <title>Draft genome sequence of Elstera litoralis.</title>
        <authorList>
            <person name="Rahalkar M.C."/>
            <person name="Dhakephalkar P.K."/>
            <person name="Pore S.D."/>
            <person name="Arora P."/>
            <person name="Kapse N.G."/>
            <person name="Pandit P.S."/>
        </authorList>
    </citation>
    <scope>NUCLEOTIDE SEQUENCE [LARGE SCALE GENOMIC DNA]</scope>
    <source>
        <strain evidence="2 3">Dia-1</strain>
    </source>
</reference>
<dbReference type="OrthoDB" id="5296159at2"/>
<protein>
    <submittedName>
        <fullName evidence="2">Uncharacterized protein</fullName>
    </submittedName>
</protein>
<dbReference type="AlphaFoldDB" id="A0A0F3IWU3"/>